<protein>
    <submittedName>
        <fullName evidence="1">GntR family transcriptional regulator</fullName>
    </submittedName>
</protein>
<evidence type="ECO:0000313" key="1">
    <source>
        <dbReference type="EMBL" id="QOX64338.1"/>
    </source>
</evidence>
<accession>A0ACD1ADF0</accession>
<gene>
    <name evidence="1" type="ORF">FRZ06_13790</name>
</gene>
<organism evidence="1 2">
    <name type="scientific">Anoxybacterium hadale</name>
    <dbReference type="NCBI Taxonomy" id="3408580"/>
    <lineage>
        <taxon>Bacteria</taxon>
        <taxon>Bacillati</taxon>
        <taxon>Bacillota</taxon>
        <taxon>Clostridia</taxon>
        <taxon>Peptostreptococcales</taxon>
        <taxon>Anaerovoracaceae</taxon>
        <taxon>Anoxybacterium</taxon>
    </lineage>
</organism>
<proteinExistence type="predicted"/>
<dbReference type="Proteomes" id="UP000594014">
    <property type="component" value="Chromosome"/>
</dbReference>
<sequence length="215" mass="25092">MIYLTKAEYIYQMLKDDIIDGNLKAGERIVIADVTAKYKVSPMPVREAITKLEKYGYVQMEPHIGARVTAMDFNKIKEIILLRTEIEPLVAKLAVPHIDDVLIEKLEGLLSEMKKQIEEGDKIAYEKLNKDFHNMIYARNPYPYISELATELWSRSEVSKLIFSKVNDRLQNSFKEHQLWLQAIKDRDAEEVQRIVRNHKVNAFKELIELIDNKS</sequence>
<reference evidence="1" key="1">
    <citation type="submission" date="2019-08" db="EMBL/GenBank/DDBJ databases">
        <title>Genome sequence of Clostridiales bacterium MT110.</title>
        <authorList>
            <person name="Cao J."/>
        </authorList>
    </citation>
    <scope>NUCLEOTIDE SEQUENCE</scope>
    <source>
        <strain evidence="1">MT110</strain>
    </source>
</reference>
<evidence type="ECO:0000313" key="2">
    <source>
        <dbReference type="Proteomes" id="UP000594014"/>
    </source>
</evidence>
<name>A0ACD1ADF0_9FIRM</name>
<keyword evidence="2" id="KW-1185">Reference proteome</keyword>
<dbReference type="EMBL" id="CP042469">
    <property type="protein sequence ID" value="QOX64338.1"/>
    <property type="molecule type" value="Genomic_DNA"/>
</dbReference>